<dbReference type="RefSeq" id="WP_007691478.1">
    <property type="nucleotide sequence ID" value="NZ_AJRK01000049.1"/>
</dbReference>
<sequence length="136" mass="13790">MGANVSSLLVGRDQRRSRRFSALAGVFALASTLVYTAIVLGGLPDTFPFMVGPVVVVLGAATVCAYLNDGLLVSGSITGLFAVGGIVAMHVDAGLGPVSYPVSLATDIRILAIFVGVGIAGSLVGAVARRVVTRVF</sequence>
<keyword evidence="1" id="KW-0812">Transmembrane</keyword>
<feature type="transmembrane region" description="Helical" evidence="1">
    <location>
        <begin position="79"/>
        <end position="102"/>
    </location>
</feature>
<dbReference type="PATRIC" id="fig|1132509.6.peg.1133"/>
<dbReference type="Proteomes" id="UP000011566">
    <property type="component" value="Unassembled WGS sequence"/>
</dbReference>
<protein>
    <submittedName>
        <fullName evidence="2">Uncharacterized protein</fullName>
    </submittedName>
</protein>
<name>M0M696_9EURY</name>
<feature type="transmembrane region" description="Helical" evidence="1">
    <location>
        <begin position="47"/>
        <end position="67"/>
    </location>
</feature>
<keyword evidence="1" id="KW-0472">Membrane</keyword>
<organism evidence="2 3">
    <name type="scientific">Halococcus hamelinensis 100A6</name>
    <dbReference type="NCBI Taxonomy" id="1132509"/>
    <lineage>
        <taxon>Archaea</taxon>
        <taxon>Methanobacteriati</taxon>
        <taxon>Methanobacteriota</taxon>
        <taxon>Stenosarchaea group</taxon>
        <taxon>Halobacteria</taxon>
        <taxon>Halobacteriales</taxon>
        <taxon>Halococcaceae</taxon>
        <taxon>Halococcus</taxon>
    </lineage>
</organism>
<evidence type="ECO:0000313" key="3">
    <source>
        <dbReference type="Proteomes" id="UP000011566"/>
    </source>
</evidence>
<dbReference type="AlphaFoldDB" id="M0M696"/>
<feature type="transmembrane region" description="Helical" evidence="1">
    <location>
        <begin position="20"/>
        <end position="41"/>
    </location>
</feature>
<dbReference type="OrthoDB" id="214508at2157"/>
<gene>
    <name evidence="2" type="ORF">C447_04907</name>
</gene>
<feature type="transmembrane region" description="Helical" evidence="1">
    <location>
        <begin position="108"/>
        <end position="128"/>
    </location>
</feature>
<dbReference type="EMBL" id="AOMB01000013">
    <property type="protein sequence ID" value="EMA40134.1"/>
    <property type="molecule type" value="Genomic_DNA"/>
</dbReference>
<accession>M0M696</accession>
<keyword evidence="1" id="KW-1133">Transmembrane helix</keyword>
<evidence type="ECO:0000313" key="2">
    <source>
        <dbReference type="EMBL" id="EMA40134.1"/>
    </source>
</evidence>
<evidence type="ECO:0000256" key="1">
    <source>
        <dbReference type="SAM" id="Phobius"/>
    </source>
</evidence>
<reference evidence="2 3" key="1">
    <citation type="journal article" date="2014" name="PLoS Genet.">
        <title>Phylogenetically driven sequencing of extremely halophilic archaea reveals strategies for static and dynamic osmo-response.</title>
        <authorList>
            <person name="Becker E.A."/>
            <person name="Seitzer P.M."/>
            <person name="Tritt A."/>
            <person name="Larsen D."/>
            <person name="Krusor M."/>
            <person name="Yao A.I."/>
            <person name="Wu D."/>
            <person name="Madern D."/>
            <person name="Eisen J.A."/>
            <person name="Darling A.E."/>
            <person name="Facciotti M.T."/>
        </authorList>
    </citation>
    <scope>NUCLEOTIDE SEQUENCE [LARGE SCALE GENOMIC DNA]</scope>
    <source>
        <strain evidence="2 3">100A6</strain>
    </source>
</reference>
<keyword evidence="3" id="KW-1185">Reference proteome</keyword>
<proteinExistence type="predicted"/>
<comment type="caution">
    <text evidence="2">The sequence shown here is derived from an EMBL/GenBank/DDBJ whole genome shotgun (WGS) entry which is preliminary data.</text>
</comment>